<reference evidence="16" key="1">
    <citation type="journal article" date="2019" name="Int. J. Syst. Evol. Microbiol.">
        <title>The Global Catalogue of Microorganisms (GCM) 10K type strain sequencing project: providing services to taxonomists for standard genome sequencing and annotation.</title>
        <authorList>
            <consortium name="The Broad Institute Genomics Platform"/>
            <consortium name="The Broad Institute Genome Sequencing Center for Infectious Disease"/>
            <person name="Wu L."/>
            <person name="Ma J."/>
        </authorList>
    </citation>
    <scope>NUCLEOTIDE SEQUENCE [LARGE SCALE GENOMIC DNA]</scope>
    <source>
        <strain evidence="16">JCM 12389</strain>
    </source>
</reference>
<evidence type="ECO:0000313" key="16">
    <source>
        <dbReference type="Proteomes" id="UP001500880"/>
    </source>
</evidence>
<evidence type="ECO:0000256" key="3">
    <source>
        <dbReference type="ARBA" id="ARBA00022694"/>
    </source>
</evidence>
<feature type="binding site" evidence="11">
    <location>
        <position position="160"/>
    </location>
    <ligand>
        <name>CTP</name>
        <dbReference type="ChEBI" id="CHEBI:37563"/>
    </ligand>
</feature>
<feature type="binding site" evidence="11">
    <location>
        <position position="163"/>
    </location>
    <ligand>
        <name>ATP</name>
        <dbReference type="ChEBI" id="CHEBI:30616"/>
    </ligand>
</feature>
<keyword evidence="7 11" id="KW-0692">RNA repair</keyword>
<dbReference type="Gene3D" id="1.20.58.560">
    <property type="match status" value="1"/>
</dbReference>
<dbReference type="Gene3D" id="1.10.110.30">
    <property type="match status" value="1"/>
</dbReference>
<comment type="function">
    <text evidence="11">Catalyzes the addition and repair of the essential 3'-terminal CCA sequence in tRNAs without using a nucleic acid template. Adds these three nucleotides in the order of C, C, and A to the tRNA nucleotide-73, using CTP and ATP as substrates and producing inorganic pyrophosphate. tRNA 3'-terminal CCA addition is required both for tRNA processing and repair. Also involved in tRNA surveillance by mediating tandem CCA addition to generate a CCACCA at the 3' terminus of unstable tRNAs. While stable tRNAs receive only 3'-terminal CCA, unstable tRNAs are marked with CCACCA and rapidly degraded.</text>
</comment>
<dbReference type="SUPFAM" id="SSF81891">
    <property type="entry name" value="Poly A polymerase C-terminal region-like"/>
    <property type="match status" value="1"/>
</dbReference>
<feature type="binding site" evidence="11">
    <location>
        <position position="30"/>
    </location>
    <ligand>
        <name>CTP</name>
        <dbReference type="ChEBI" id="CHEBI:37563"/>
    </ligand>
</feature>
<feature type="domain" description="Poly A polymerase head" evidence="12">
    <location>
        <begin position="22"/>
        <end position="141"/>
    </location>
</feature>
<dbReference type="InterPro" id="IPR002646">
    <property type="entry name" value="PolA_pol_head_dom"/>
</dbReference>
<evidence type="ECO:0000256" key="11">
    <source>
        <dbReference type="HAMAP-Rule" id="MF_01263"/>
    </source>
</evidence>
<evidence type="ECO:0000256" key="6">
    <source>
        <dbReference type="ARBA" id="ARBA00022741"/>
    </source>
</evidence>
<feature type="binding site" evidence="11">
    <location>
        <position position="40"/>
    </location>
    <ligand>
        <name>Mg(2+)</name>
        <dbReference type="ChEBI" id="CHEBI:18420"/>
    </ligand>
</feature>
<dbReference type="InterPro" id="IPR043519">
    <property type="entry name" value="NT_sf"/>
</dbReference>
<name>A0ABP3KJ95_9BACI</name>
<dbReference type="InterPro" id="IPR032810">
    <property type="entry name" value="CCA-adding_enz_C"/>
</dbReference>
<evidence type="ECO:0000256" key="1">
    <source>
        <dbReference type="ARBA" id="ARBA00001946"/>
    </source>
</evidence>
<comment type="similarity">
    <text evidence="11">Belongs to the tRNA nucleotidyltransferase/poly(A) polymerase family. Bacterial CCA-adding enzyme type 3 subfamily.</text>
</comment>
<dbReference type="EMBL" id="BAAADO010000001">
    <property type="protein sequence ID" value="GAA0480946.1"/>
    <property type="molecule type" value="Genomic_DNA"/>
</dbReference>
<dbReference type="Gene3D" id="1.10.246.80">
    <property type="match status" value="1"/>
</dbReference>
<dbReference type="Pfam" id="PF13735">
    <property type="entry name" value="tRNA_NucTran2_2"/>
    <property type="match status" value="1"/>
</dbReference>
<evidence type="ECO:0000313" key="15">
    <source>
        <dbReference type="EMBL" id="GAA0480946.1"/>
    </source>
</evidence>
<dbReference type="PANTHER" id="PTHR46173">
    <property type="entry name" value="CCA TRNA NUCLEOTIDYLTRANSFERASE 1, MITOCHONDRIAL"/>
    <property type="match status" value="1"/>
</dbReference>
<keyword evidence="10 11" id="KW-0694">RNA-binding</keyword>
<dbReference type="RefSeq" id="WP_343836538.1">
    <property type="nucleotide sequence ID" value="NZ_BAAADO010000001.1"/>
</dbReference>
<comment type="cofactor">
    <cofactor evidence="1 11">
        <name>Mg(2+)</name>
        <dbReference type="ChEBI" id="CHEBI:18420"/>
    </cofactor>
</comment>
<comment type="caution">
    <text evidence="15">The sequence shown here is derived from an EMBL/GenBank/DDBJ whole genome shotgun (WGS) entry which is preliminary data.</text>
</comment>
<feature type="binding site" evidence="11">
    <location>
        <position position="157"/>
    </location>
    <ligand>
        <name>ATP</name>
        <dbReference type="ChEBI" id="CHEBI:30616"/>
    </ligand>
</feature>
<feature type="binding site" evidence="11">
    <location>
        <position position="163"/>
    </location>
    <ligand>
        <name>CTP</name>
        <dbReference type="ChEBI" id="CHEBI:37563"/>
    </ligand>
</feature>
<keyword evidence="8 11" id="KW-0067">ATP-binding</keyword>
<organism evidence="15 16">
    <name type="scientific">Salinibacillus aidingensis</name>
    <dbReference type="NCBI Taxonomy" id="237684"/>
    <lineage>
        <taxon>Bacteria</taxon>
        <taxon>Bacillati</taxon>
        <taxon>Bacillota</taxon>
        <taxon>Bacilli</taxon>
        <taxon>Bacillales</taxon>
        <taxon>Bacillaceae</taxon>
        <taxon>Salinibacillus</taxon>
    </lineage>
</organism>
<evidence type="ECO:0000256" key="2">
    <source>
        <dbReference type="ARBA" id="ARBA00022679"/>
    </source>
</evidence>
<dbReference type="InterPro" id="IPR032828">
    <property type="entry name" value="PolyA_RNA-bd"/>
</dbReference>
<feature type="binding site" evidence="11">
    <location>
        <position position="111"/>
    </location>
    <ligand>
        <name>CTP</name>
        <dbReference type="ChEBI" id="CHEBI:37563"/>
    </ligand>
</feature>
<dbReference type="HAMAP" id="MF_01263">
    <property type="entry name" value="CCA_bact_type3"/>
    <property type="match status" value="1"/>
</dbReference>
<accession>A0ABP3KJ95</accession>
<feature type="domain" description="tRNA nucleotidyltransferase/poly(A) polymerase RNA and SrmB- binding" evidence="13">
    <location>
        <begin position="169"/>
        <end position="227"/>
    </location>
</feature>
<evidence type="ECO:0000259" key="14">
    <source>
        <dbReference type="Pfam" id="PF13735"/>
    </source>
</evidence>
<evidence type="ECO:0000259" key="12">
    <source>
        <dbReference type="Pfam" id="PF01743"/>
    </source>
</evidence>
<dbReference type="CDD" id="cd05398">
    <property type="entry name" value="NT_ClassII-CCAase"/>
    <property type="match status" value="1"/>
</dbReference>
<feature type="binding site" evidence="11">
    <location>
        <position position="27"/>
    </location>
    <ligand>
        <name>CTP</name>
        <dbReference type="ChEBI" id="CHEBI:37563"/>
    </ligand>
</feature>
<feature type="binding site" evidence="11">
    <location>
        <position position="42"/>
    </location>
    <ligand>
        <name>Mg(2+)</name>
        <dbReference type="ChEBI" id="CHEBI:18420"/>
    </ligand>
</feature>
<evidence type="ECO:0000256" key="7">
    <source>
        <dbReference type="ARBA" id="ARBA00022800"/>
    </source>
</evidence>
<comment type="catalytic activity">
    <reaction evidence="11">
        <text>a tRNA with a 3' CCA end + 2 CTP + ATP = a tRNA with a 3' CCACCA end + 3 diphosphate</text>
        <dbReference type="Rhea" id="RHEA:76235"/>
        <dbReference type="Rhea" id="RHEA-COMP:10468"/>
        <dbReference type="Rhea" id="RHEA-COMP:18655"/>
        <dbReference type="ChEBI" id="CHEBI:30616"/>
        <dbReference type="ChEBI" id="CHEBI:33019"/>
        <dbReference type="ChEBI" id="CHEBI:37563"/>
        <dbReference type="ChEBI" id="CHEBI:83071"/>
        <dbReference type="ChEBI" id="CHEBI:195187"/>
    </reaction>
</comment>
<dbReference type="Pfam" id="PF01743">
    <property type="entry name" value="PolyA_pol"/>
    <property type="match status" value="1"/>
</dbReference>
<dbReference type="InterPro" id="IPR023068">
    <property type="entry name" value="CCA-adding_enz_firmicutes"/>
</dbReference>
<dbReference type="Proteomes" id="UP001500880">
    <property type="component" value="Unassembled WGS sequence"/>
</dbReference>
<keyword evidence="16" id="KW-1185">Reference proteome</keyword>
<comment type="catalytic activity">
    <reaction evidence="11">
        <text>a tRNA precursor + 2 CTP + ATP = a tRNA with a 3' CCA end + 3 diphosphate</text>
        <dbReference type="Rhea" id="RHEA:14433"/>
        <dbReference type="Rhea" id="RHEA-COMP:10465"/>
        <dbReference type="Rhea" id="RHEA-COMP:10468"/>
        <dbReference type="ChEBI" id="CHEBI:30616"/>
        <dbReference type="ChEBI" id="CHEBI:33019"/>
        <dbReference type="ChEBI" id="CHEBI:37563"/>
        <dbReference type="ChEBI" id="CHEBI:74896"/>
        <dbReference type="ChEBI" id="CHEBI:83071"/>
        <dbReference type="EC" id="2.7.7.72"/>
    </reaction>
</comment>
<evidence type="ECO:0000256" key="5">
    <source>
        <dbReference type="ARBA" id="ARBA00022723"/>
    </source>
</evidence>
<dbReference type="NCBIfam" id="NF009814">
    <property type="entry name" value="PRK13299.1"/>
    <property type="match status" value="1"/>
</dbReference>
<keyword evidence="5 11" id="KW-0479">Metal-binding</keyword>
<gene>
    <name evidence="11" type="primary">cca</name>
    <name evidence="15" type="ORF">GCM10008986_01960</name>
</gene>
<keyword evidence="6 11" id="KW-0547">Nucleotide-binding</keyword>
<feature type="binding site" evidence="11">
    <location>
        <position position="111"/>
    </location>
    <ligand>
        <name>ATP</name>
        <dbReference type="ChEBI" id="CHEBI:30616"/>
    </ligand>
</feature>
<keyword evidence="2 11" id="KW-0808">Transferase</keyword>
<proteinExistence type="inferred from homology"/>
<evidence type="ECO:0000256" key="10">
    <source>
        <dbReference type="ARBA" id="ARBA00022884"/>
    </source>
</evidence>
<evidence type="ECO:0000256" key="4">
    <source>
        <dbReference type="ARBA" id="ARBA00022695"/>
    </source>
</evidence>
<evidence type="ECO:0000256" key="9">
    <source>
        <dbReference type="ARBA" id="ARBA00022842"/>
    </source>
</evidence>
<feature type="binding site" evidence="11">
    <location>
        <position position="27"/>
    </location>
    <ligand>
        <name>ATP</name>
        <dbReference type="ChEBI" id="CHEBI:30616"/>
    </ligand>
</feature>
<evidence type="ECO:0000259" key="13">
    <source>
        <dbReference type="Pfam" id="PF12627"/>
    </source>
</evidence>
<feature type="binding site" evidence="11">
    <location>
        <position position="160"/>
    </location>
    <ligand>
        <name>ATP</name>
        <dbReference type="ChEBI" id="CHEBI:30616"/>
    </ligand>
</feature>
<sequence length="401" mass="47257">MKPEFKEAIPVLEKLEEHGFHAFFVGGSVRDSLLNRTIDDVDIASNATPEQVQKIFDKTIPIGIEHGTIMIRYNHISYEVTTFRTESDYTDFRHPESVEFVKDIHEDLSRRDFTMNAIAMNKDGTLIDPYEGQMHINEKRIETVRNADERFQEDPLRMMRALRFVSQLGFHLGKEAEDAIVRNHHLLEKIAVERIAAEMEKLWKAPYILKALTILYETGIWQSLPVFKQHHTLIQKSLNHIPSPLYSLAEAIACMHLFYPNVSIDDWCKRWKLSKAIKHRSYDLINGYQLYRVQGLTPETLYRLKPELFEEFVHLVTVLTGNSQLTVKEVERAYQQLPIKNRNDLNINGHEIIRLYPDRNPGPWVREWLDQIEKQVINGELQNEKQTIMEWVEQWNRRERN</sequence>
<dbReference type="PANTHER" id="PTHR46173:SF1">
    <property type="entry name" value="CCA TRNA NUCLEOTIDYLTRANSFERASE 1, MITOCHONDRIAL"/>
    <property type="match status" value="1"/>
</dbReference>
<comment type="miscellaneous">
    <text evidence="11">A single active site specifically recognizes both ATP and CTP and is responsible for their addition.</text>
</comment>
<feature type="binding site" evidence="11">
    <location>
        <position position="30"/>
    </location>
    <ligand>
        <name>ATP</name>
        <dbReference type="ChEBI" id="CHEBI:30616"/>
    </ligand>
</feature>
<dbReference type="SUPFAM" id="SSF81301">
    <property type="entry name" value="Nucleotidyltransferase"/>
    <property type="match status" value="1"/>
</dbReference>
<dbReference type="Pfam" id="PF12627">
    <property type="entry name" value="PolyA_pol_RNAbd"/>
    <property type="match status" value="1"/>
</dbReference>
<dbReference type="EC" id="2.7.7.72" evidence="11"/>
<dbReference type="Gene3D" id="3.30.460.10">
    <property type="entry name" value="Beta Polymerase, domain 2"/>
    <property type="match status" value="1"/>
</dbReference>
<keyword evidence="3 11" id="KW-0819">tRNA processing</keyword>
<feature type="binding site" evidence="11">
    <location>
        <position position="157"/>
    </location>
    <ligand>
        <name>CTP</name>
        <dbReference type="ChEBI" id="CHEBI:37563"/>
    </ligand>
</feature>
<feature type="binding site" evidence="11">
    <location>
        <position position="154"/>
    </location>
    <ligand>
        <name>CTP</name>
        <dbReference type="ChEBI" id="CHEBI:37563"/>
    </ligand>
</feature>
<evidence type="ECO:0000256" key="8">
    <source>
        <dbReference type="ARBA" id="ARBA00022840"/>
    </source>
</evidence>
<protein>
    <recommendedName>
        <fullName evidence="11">CCA-adding enzyme</fullName>
        <ecNumber evidence="11">2.7.7.72</ecNumber>
    </recommendedName>
    <alternativeName>
        <fullName evidence="11">CCA tRNA nucleotidyltransferase</fullName>
    </alternativeName>
    <alternativeName>
        <fullName evidence="11">tRNA CCA-pyrophosphorylase</fullName>
    </alternativeName>
    <alternativeName>
        <fullName evidence="11">tRNA adenylyl-/cytidylyl- transferase</fullName>
    </alternativeName>
    <alternativeName>
        <fullName evidence="11">tRNA nucleotidyltransferase</fullName>
    </alternativeName>
    <alternativeName>
        <fullName evidence="11">tRNA-NT</fullName>
    </alternativeName>
</protein>
<feature type="domain" description="CCA-adding enzyme C-terminal" evidence="14">
    <location>
        <begin position="254"/>
        <end position="392"/>
    </location>
</feature>
<keyword evidence="4 11" id="KW-0548">Nucleotidyltransferase</keyword>
<keyword evidence="9 11" id="KW-0460">Magnesium</keyword>
<dbReference type="InterPro" id="IPR050264">
    <property type="entry name" value="Bact_CCA-adding_enz_type3_sf"/>
</dbReference>
<feature type="binding site" evidence="11">
    <location>
        <position position="154"/>
    </location>
    <ligand>
        <name>ATP</name>
        <dbReference type="ChEBI" id="CHEBI:30616"/>
    </ligand>
</feature>
<comment type="subunit">
    <text evidence="11">Homodimer.</text>
</comment>